<dbReference type="EMBL" id="JAOUSE010000025">
    <property type="protein sequence ID" value="MCU9594644.1"/>
    <property type="molecule type" value="Genomic_DNA"/>
</dbReference>
<evidence type="ECO:0000313" key="2">
    <source>
        <dbReference type="EMBL" id="MCU9594644.1"/>
    </source>
</evidence>
<dbReference type="RefSeq" id="WP_263061711.1">
    <property type="nucleotide sequence ID" value="NZ_JAOUSE010000025.1"/>
</dbReference>
<evidence type="ECO:0000259" key="1">
    <source>
        <dbReference type="Pfam" id="PF14594"/>
    </source>
</evidence>
<feature type="domain" description="Gp28/Gp37-like" evidence="1">
    <location>
        <begin position="4"/>
        <end position="378"/>
    </location>
</feature>
<proteinExistence type="predicted"/>
<dbReference type="InterPro" id="IPR029432">
    <property type="entry name" value="Gp28/Gp37-like_dom"/>
</dbReference>
<accession>A0ABT2WIW6</accession>
<dbReference type="Proteomes" id="UP001208656">
    <property type="component" value="Unassembled WGS sequence"/>
</dbReference>
<gene>
    <name evidence="2" type="ORF">OEV82_09260</name>
</gene>
<reference evidence="2 3" key="1">
    <citation type="submission" date="2022-10" db="EMBL/GenBank/DDBJ databases">
        <title>Description of Fervidibacillus gen. nov. in the family Fervidibacillaceae fam. nov. with two species, Fervidibacillus albus sp. nov., and Fervidibacillus halotolerans sp. nov., isolated from tidal flat sediments.</title>
        <authorList>
            <person name="Kwon K.K."/>
            <person name="Yang S.-H."/>
        </authorList>
    </citation>
    <scope>NUCLEOTIDE SEQUENCE [LARGE SCALE GENOMIC DNA]</scope>
    <source>
        <strain evidence="2 3">DSM 23332</strain>
    </source>
</reference>
<comment type="caution">
    <text evidence="2">The sequence shown here is derived from an EMBL/GenBank/DDBJ whole genome shotgun (WGS) entry which is preliminary data.</text>
</comment>
<sequence>MRKPIRIYTPYMDLLYETEDYISLQFRPKFYEIGTFELHINQYVEGAEFFQKNNLIMLDKRADKVMIIKHREISLDETGRSSENWKITGYTLDGVLNQRITIPPTHTDYDRKSGDAETVMKHYVYRHFIDPDDPDRKIDFMEIAPNKHRGQYIEWESRYKNVGDEIVEISKTANLGWTIYADMVRKKWIFDVIEPRDLTQDNSDGNPPVFFSPDFSTIKNQTFIDSEINYKNVAIVGGEGEGAERKVVKVGDGIGLERLEVFVDARDIQSKQTTEDGDEVTIPEDDVIRLLIERGEKALSTDYGKEFYLEAQILTPTIKDKRNEFAMATPFEYEKDFRLGDVVQVFNRSWNITMDAPITEFNEIYESSGFTLEAIFGEEVPTLISKIKREFDELKGIEKQEIPAKIERVANEAKNIADNAKNTADSKAKTFTSQPNPPYKIGDIWKNGTSTYICIRTRTSGSYNSSDWEKTGDVTSENTAKDTQNVNGTPANTIKQYAQWGKTAYDNQNSAVTTIDENGVNVKNGSFTLEEDNTNVRYSVTPARNLLKDHSFELVFGDPESMGQDSIDHNWLDMRVVDLGATVQYWIPTGNPKVATQFSPDMPQALPMFGRQAIVLLNAQYVSQYVSEGIGAGGIYTLSAYFKRQWQCTSGGTPYLEVWHVNGYGVRISRIAKQIFDPVPSDYSIVRRAVTFTVPTNFAVDDQLEVIVSNGERDNKWIQCDGVQLVEGSIPAFYQSEDSIWELTRGYYNPINRQPILWAGALYPKDSQTIRPAKSIHDCRNGWVLEWESYSKGSGVNGRQFDHTHIPKQYVAMNSGKSYSCMLSYNDTYGDSPVFKYLYIYHDRIVGHAQNEEGNNAYKVLVAIYEY</sequence>
<organism evidence="2 3">
    <name type="scientific">Pallidibacillus thermolactis</name>
    <dbReference type="NCBI Taxonomy" id="251051"/>
    <lineage>
        <taxon>Bacteria</taxon>
        <taxon>Bacillati</taxon>
        <taxon>Bacillota</taxon>
        <taxon>Bacilli</taxon>
        <taxon>Bacillales</taxon>
        <taxon>Bacillaceae</taxon>
        <taxon>Pallidibacillus</taxon>
    </lineage>
</organism>
<evidence type="ECO:0000313" key="3">
    <source>
        <dbReference type="Proteomes" id="UP001208656"/>
    </source>
</evidence>
<dbReference type="Pfam" id="PF14594">
    <property type="entry name" value="Sipho_Gp37"/>
    <property type="match status" value="1"/>
</dbReference>
<keyword evidence="3" id="KW-1185">Reference proteome</keyword>
<name>A0ABT2WIW6_9BACI</name>
<protein>
    <recommendedName>
        <fullName evidence="1">Gp28/Gp37-like domain-containing protein</fullName>
    </recommendedName>
</protein>